<evidence type="ECO:0000313" key="4">
    <source>
        <dbReference type="Proteomes" id="UP000474175"/>
    </source>
</evidence>
<name>A0A6L9L3H0_9BACT</name>
<evidence type="ECO:0000256" key="1">
    <source>
        <dbReference type="ARBA" id="ARBA00006479"/>
    </source>
</evidence>
<sequence>MPFSDSLLEDELPAQQSVVDYKKSQKQRKVLAHLYVNGTCTLANLATLLHSSVPSVTSLVDELIQTEWVASMGPAIGNNGRRPVLFGLNTKRNFVAVIDVSIHDTKILFMDTQRHIVFRDDIDLQLNNHSSFLSSLVSYFNTALLKAGLSEDELIAVGISMPGLIDARRARNLTYKQLNQTEESLARWFSAETNKPVYLINDTKATVLGESRFGGAQGKKQVLSINIDWGIGLGIIVNGEVFHGASGFAGELGHIQVDPDGELCHCGKIGCLNTCTSAAALEQRVQRDILSGQVSKLAIFKDSVDQIGITELIDAAHQGDSYAIDILHEAGYLLGKGLAIAINLFNPEIIIIDGVLTSAANFILSTIEQAISKYCLSDFRNDMTIELTQLNGSAKWLGTHTYVMENIFANH</sequence>
<accession>A0A6L9L3H0</accession>
<dbReference type="InterPro" id="IPR043129">
    <property type="entry name" value="ATPase_NBD"/>
</dbReference>
<dbReference type="Gene3D" id="3.30.420.40">
    <property type="match status" value="2"/>
</dbReference>
<evidence type="ECO:0000259" key="2">
    <source>
        <dbReference type="Pfam" id="PF01047"/>
    </source>
</evidence>
<dbReference type="InterPro" id="IPR000600">
    <property type="entry name" value="ROK"/>
</dbReference>
<dbReference type="Proteomes" id="UP000474175">
    <property type="component" value="Unassembled WGS sequence"/>
</dbReference>
<dbReference type="AlphaFoldDB" id="A0A6L9L3H0"/>
<dbReference type="EMBL" id="JAAFZH010000003">
    <property type="protein sequence ID" value="NDU95066.1"/>
    <property type="molecule type" value="Genomic_DNA"/>
</dbReference>
<gene>
    <name evidence="3" type="ORF">GK108_09285</name>
</gene>
<dbReference type="PANTHER" id="PTHR18964:SF149">
    <property type="entry name" value="BIFUNCTIONAL UDP-N-ACETYLGLUCOSAMINE 2-EPIMERASE_N-ACETYLMANNOSAMINE KINASE"/>
    <property type="match status" value="1"/>
</dbReference>
<proteinExistence type="inferred from homology"/>
<reference evidence="3 4" key="1">
    <citation type="submission" date="2020-02" db="EMBL/GenBank/DDBJ databases">
        <title>Draft genome sequence of two Spirosoma agri KCTC 52727 and Spirosoma terrae KCTC 52035.</title>
        <authorList>
            <person name="Rojas J."/>
            <person name="Ambika Manirajan B."/>
            <person name="Suarez C."/>
            <person name="Ratering S."/>
            <person name="Schnell S."/>
        </authorList>
    </citation>
    <scope>NUCLEOTIDE SEQUENCE [LARGE SCALE GENOMIC DNA]</scope>
    <source>
        <strain evidence="3 4">KCTC 52035</strain>
    </source>
</reference>
<dbReference type="Pfam" id="PF00480">
    <property type="entry name" value="ROK"/>
    <property type="match status" value="1"/>
</dbReference>
<dbReference type="PANTHER" id="PTHR18964">
    <property type="entry name" value="ROK (REPRESSOR, ORF, KINASE) FAMILY"/>
    <property type="match status" value="1"/>
</dbReference>
<organism evidence="3 4">
    <name type="scientific">Spirosoma terrae</name>
    <dbReference type="NCBI Taxonomy" id="1968276"/>
    <lineage>
        <taxon>Bacteria</taxon>
        <taxon>Pseudomonadati</taxon>
        <taxon>Bacteroidota</taxon>
        <taxon>Cytophagia</taxon>
        <taxon>Cytophagales</taxon>
        <taxon>Cytophagaceae</taxon>
        <taxon>Spirosoma</taxon>
    </lineage>
</organism>
<dbReference type="PROSITE" id="PS01125">
    <property type="entry name" value="ROK"/>
    <property type="match status" value="1"/>
</dbReference>
<dbReference type="RefSeq" id="WP_163946290.1">
    <property type="nucleotide sequence ID" value="NZ_JAAFZH010000003.1"/>
</dbReference>
<keyword evidence="4" id="KW-1185">Reference proteome</keyword>
<dbReference type="GO" id="GO:0003700">
    <property type="term" value="F:DNA-binding transcription factor activity"/>
    <property type="evidence" value="ECO:0007669"/>
    <property type="project" value="InterPro"/>
</dbReference>
<dbReference type="SUPFAM" id="SSF46785">
    <property type="entry name" value="Winged helix' DNA-binding domain"/>
    <property type="match status" value="1"/>
</dbReference>
<dbReference type="SUPFAM" id="SSF53067">
    <property type="entry name" value="Actin-like ATPase domain"/>
    <property type="match status" value="2"/>
</dbReference>
<protein>
    <submittedName>
        <fullName evidence="3">ROK family transcriptional regulator</fullName>
    </submittedName>
</protein>
<evidence type="ECO:0000313" key="3">
    <source>
        <dbReference type="EMBL" id="NDU95066.1"/>
    </source>
</evidence>
<dbReference type="InterPro" id="IPR049874">
    <property type="entry name" value="ROK_cs"/>
</dbReference>
<dbReference type="InterPro" id="IPR000835">
    <property type="entry name" value="HTH_MarR-typ"/>
</dbReference>
<dbReference type="Gene3D" id="1.10.10.10">
    <property type="entry name" value="Winged helix-like DNA-binding domain superfamily/Winged helix DNA-binding domain"/>
    <property type="match status" value="1"/>
</dbReference>
<dbReference type="InterPro" id="IPR036388">
    <property type="entry name" value="WH-like_DNA-bd_sf"/>
</dbReference>
<dbReference type="Pfam" id="PF01047">
    <property type="entry name" value="MarR"/>
    <property type="match status" value="1"/>
</dbReference>
<dbReference type="InterPro" id="IPR036390">
    <property type="entry name" value="WH_DNA-bd_sf"/>
</dbReference>
<comment type="caution">
    <text evidence="3">The sequence shown here is derived from an EMBL/GenBank/DDBJ whole genome shotgun (WGS) entry which is preliminary data.</text>
</comment>
<feature type="domain" description="HTH marR-type" evidence="2">
    <location>
        <begin position="24"/>
        <end position="70"/>
    </location>
</feature>
<comment type="similarity">
    <text evidence="1">Belongs to the ROK (NagC/XylR) family.</text>
</comment>